<evidence type="ECO:0000313" key="2">
    <source>
        <dbReference type="Proteomes" id="UP001057532"/>
    </source>
</evidence>
<name>A0ABY5C613_9LACO</name>
<reference evidence="1" key="1">
    <citation type="submission" date="2022-05" db="EMBL/GenBank/DDBJ databases">
        <authorList>
            <person name="Oliphant S.A."/>
            <person name="Watson-Haigh N.S."/>
            <person name="Sumby K.M."/>
            <person name="Gardner J.M."/>
            <person name="Jiranek V."/>
        </authorList>
    </citation>
    <scope>NUCLEOTIDE SEQUENCE</scope>
    <source>
        <strain evidence="1">Ru20-1</strain>
    </source>
</reference>
<organism evidence="1 2">
    <name type="scientific">Fructilactobacillus ixorae</name>
    <dbReference type="NCBI Taxonomy" id="1750535"/>
    <lineage>
        <taxon>Bacteria</taxon>
        <taxon>Bacillati</taxon>
        <taxon>Bacillota</taxon>
        <taxon>Bacilli</taxon>
        <taxon>Lactobacillales</taxon>
        <taxon>Lactobacillaceae</taxon>
        <taxon>Fructilactobacillus</taxon>
    </lineage>
</organism>
<gene>
    <name evidence="1" type="ORF">M8332_03905</name>
</gene>
<sequence length="122" mass="14435">MAMDERLAEQFFAHDYHDRGIQKWQGYFLSDHTQLLHQQRCTAVQQQRWAQLPPSEPVQVVQTLQQAYRHNQVVTITWQQFSGFEAHYQQIQGRITGWQAGRLRIGQQFIPLNTVLKCDVKK</sequence>
<protein>
    <recommendedName>
        <fullName evidence="3">DNA-directed RNA polymerase beta subunit</fullName>
    </recommendedName>
</protein>
<evidence type="ECO:0008006" key="3">
    <source>
        <dbReference type="Google" id="ProtNLM"/>
    </source>
</evidence>
<dbReference type="RefSeq" id="WP_252779546.1">
    <property type="nucleotide sequence ID" value="NZ_CP097478.1"/>
</dbReference>
<evidence type="ECO:0000313" key="1">
    <source>
        <dbReference type="EMBL" id="USS92785.1"/>
    </source>
</evidence>
<proteinExistence type="predicted"/>
<accession>A0ABY5C613</accession>
<dbReference type="EMBL" id="CP097478">
    <property type="protein sequence ID" value="USS92785.1"/>
    <property type="molecule type" value="Genomic_DNA"/>
</dbReference>
<dbReference type="Proteomes" id="UP001057532">
    <property type="component" value="Chromosome"/>
</dbReference>
<keyword evidence="2" id="KW-1185">Reference proteome</keyword>